<keyword evidence="2" id="KW-1133">Transmembrane helix</keyword>
<keyword evidence="2" id="KW-0812">Transmembrane</keyword>
<evidence type="ECO:0000313" key="4">
    <source>
        <dbReference type="Proteomes" id="UP000092993"/>
    </source>
</evidence>
<evidence type="ECO:0000256" key="1">
    <source>
        <dbReference type="SAM" id="MobiDB-lite"/>
    </source>
</evidence>
<feature type="compositionally biased region" description="Low complexity" evidence="1">
    <location>
        <begin position="174"/>
        <end position="188"/>
    </location>
</feature>
<feature type="transmembrane region" description="Helical" evidence="2">
    <location>
        <begin position="207"/>
        <end position="229"/>
    </location>
</feature>
<accession>A0A1C7M256</accession>
<dbReference type="OrthoDB" id="2576082at2759"/>
<dbReference type="STRING" id="5627.A0A1C7M256"/>
<name>A0A1C7M256_GRIFR</name>
<dbReference type="AlphaFoldDB" id="A0A1C7M256"/>
<proteinExistence type="predicted"/>
<organism evidence="3 4">
    <name type="scientific">Grifola frondosa</name>
    <name type="common">Maitake</name>
    <name type="synonym">Polyporus frondosus</name>
    <dbReference type="NCBI Taxonomy" id="5627"/>
    <lineage>
        <taxon>Eukaryota</taxon>
        <taxon>Fungi</taxon>
        <taxon>Dikarya</taxon>
        <taxon>Basidiomycota</taxon>
        <taxon>Agaricomycotina</taxon>
        <taxon>Agaricomycetes</taxon>
        <taxon>Polyporales</taxon>
        <taxon>Grifolaceae</taxon>
        <taxon>Grifola</taxon>
    </lineage>
</organism>
<dbReference type="Proteomes" id="UP000092993">
    <property type="component" value="Unassembled WGS sequence"/>
</dbReference>
<dbReference type="Gene3D" id="2.60.120.260">
    <property type="entry name" value="Galactose-binding domain-like"/>
    <property type="match status" value="1"/>
</dbReference>
<feature type="compositionally biased region" description="Polar residues" evidence="1">
    <location>
        <begin position="189"/>
        <end position="199"/>
    </location>
</feature>
<dbReference type="EMBL" id="LUGG01000013">
    <property type="protein sequence ID" value="OBZ71053.1"/>
    <property type="molecule type" value="Genomic_DNA"/>
</dbReference>
<comment type="caution">
    <text evidence="3">The sequence shown here is derived from an EMBL/GenBank/DDBJ whole genome shotgun (WGS) entry which is preliminary data.</text>
</comment>
<dbReference type="OMA" id="FICPAPR"/>
<keyword evidence="4" id="KW-1185">Reference proteome</keyword>
<reference evidence="3 4" key="1">
    <citation type="submission" date="2016-03" db="EMBL/GenBank/DDBJ databases">
        <title>Whole genome sequencing of Grifola frondosa 9006-11.</title>
        <authorList>
            <person name="Min B."/>
            <person name="Park H."/>
            <person name="Kim J.-G."/>
            <person name="Cho H."/>
            <person name="Oh Y.-L."/>
            <person name="Kong W.-S."/>
            <person name="Choi I.-G."/>
        </authorList>
    </citation>
    <scope>NUCLEOTIDE SEQUENCE [LARGE SCALE GENOMIC DNA]</scope>
    <source>
        <strain evidence="3 4">9006-11</strain>
    </source>
</reference>
<gene>
    <name evidence="3" type="ORF">A0H81_09035</name>
</gene>
<evidence type="ECO:0000256" key="2">
    <source>
        <dbReference type="SAM" id="Phobius"/>
    </source>
</evidence>
<sequence>MALFNVSLDDSSPLFTYAPSNAWNDTPVDDSLAKSYSEASFHTTSLSGATAKLTFNGTGVWFFGARRPHYGSYVLVVDDDPTTYANASAPSPIFGQLLGGTSGLSMGEHTAVLMSGGTGPIDIDSLIYETQNQPDAASFINGSTSSSMTAVSMLAATPTNLAVDGTSLPAAVSGSSSAVGTSTAPSSTDTSQNNQSGDQQLRAPTGMLIGIVVVVLVALIMLALLLVFFCRRRRAKLQKAKKQMISPILPMQLPELESDFFDGSKGRSRWSQSSYDSVATLTGQEVPFKADMPKSLPAVALRDSRYSSATMNDDASDIASLYRYSVNPAISADRSSRAPELHVNV</sequence>
<keyword evidence="2" id="KW-0472">Membrane</keyword>
<evidence type="ECO:0000313" key="3">
    <source>
        <dbReference type="EMBL" id="OBZ71053.1"/>
    </source>
</evidence>
<feature type="region of interest" description="Disordered" evidence="1">
    <location>
        <begin position="174"/>
        <end position="199"/>
    </location>
</feature>
<protein>
    <submittedName>
        <fullName evidence="3">Uncharacterized protein</fullName>
    </submittedName>
</protein>